<accession>A0A319E6B7</accession>
<proteinExistence type="predicted"/>
<dbReference type="EMBL" id="KZ826377">
    <property type="protein sequence ID" value="PYI03705.1"/>
    <property type="molecule type" value="Genomic_DNA"/>
</dbReference>
<gene>
    <name evidence="1" type="ORF">BO78DRAFT_431916</name>
</gene>
<sequence>MMFSFGDDPLLVPKYHLYTASTINQDLHAANDRAGRFGKEESHVCHVRGFDKPSDRDSLTLGLDDLRRNRSLAIPANLFGRGVLPKVGQMVLKRSWSRANSRAMDLVAEKTLALVALYHGIGARESSMGFHNGIGGVLGDPAQNIHGQSLANLLEGDLFWDIPSAAGDMSLGHY</sequence>
<reference evidence="1 2" key="1">
    <citation type="submission" date="2018-02" db="EMBL/GenBank/DDBJ databases">
        <title>The genomes of Aspergillus section Nigri reveals drivers in fungal speciation.</title>
        <authorList>
            <consortium name="DOE Joint Genome Institute"/>
            <person name="Vesth T.C."/>
            <person name="Nybo J."/>
            <person name="Theobald S."/>
            <person name="Brandl J."/>
            <person name="Frisvad J.C."/>
            <person name="Nielsen K.F."/>
            <person name="Lyhne E.K."/>
            <person name="Kogle M.E."/>
            <person name="Kuo A."/>
            <person name="Riley R."/>
            <person name="Clum A."/>
            <person name="Nolan M."/>
            <person name="Lipzen A."/>
            <person name="Salamov A."/>
            <person name="Henrissat B."/>
            <person name="Wiebenga A."/>
            <person name="De vries R.P."/>
            <person name="Grigoriev I.V."/>
            <person name="Mortensen U.H."/>
            <person name="Andersen M.R."/>
            <person name="Baker S.E."/>
        </authorList>
    </citation>
    <scope>NUCLEOTIDE SEQUENCE [LARGE SCALE GENOMIC DNA]</scope>
    <source>
        <strain evidence="1 2">CBS 121057</strain>
    </source>
</reference>
<organism evidence="1 2">
    <name type="scientific">Aspergillus sclerotiicarbonarius (strain CBS 121057 / IBT 28362)</name>
    <dbReference type="NCBI Taxonomy" id="1448318"/>
    <lineage>
        <taxon>Eukaryota</taxon>
        <taxon>Fungi</taxon>
        <taxon>Dikarya</taxon>
        <taxon>Ascomycota</taxon>
        <taxon>Pezizomycotina</taxon>
        <taxon>Eurotiomycetes</taxon>
        <taxon>Eurotiomycetidae</taxon>
        <taxon>Eurotiales</taxon>
        <taxon>Aspergillaceae</taxon>
        <taxon>Aspergillus</taxon>
        <taxon>Aspergillus subgen. Circumdati</taxon>
    </lineage>
</organism>
<evidence type="ECO:0000313" key="2">
    <source>
        <dbReference type="Proteomes" id="UP000248423"/>
    </source>
</evidence>
<dbReference type="Proteomes" id="UP000248423">
    <property type="component" value="Unassembled WGS sequence"/>
</dbReference>
<dbReference type="OrthoDB" id="3163292at2759"/>
<dbReference type="VEuPathDB" id="FungiDB:BO78DRAFT_431916"/>
<dbReference type="AlphaFoldDB" id="A0A319E6B7"/>
<evidence type="ECO:0000313" key="1">
    <source>
        <dbReference type="EMBL" id="PYI03705.1"/>
    </source>
</evidence>
<name>A0A319E6B7_ASPSB</name>
<protein>
    <submittedName>
        <fullName evidence="1">Uncharacterized protein</fullName>
    </submittedName>
</protein>
<keyword evidence="2" id="KW-1185">Reference proteome</keyword>